<dbReference type="Proteomes" id="UP001589810">
    <property type="component" value="Unassembled WGS sequence"/>
</dbReference>
<gene>
    <name evidence="2" type="ORF">ACFFH7_23365</name>
</gene>
<keyword evidence="3" id="KW-1185">Reference proteome</keyword>
<evidence type="ECO:0000313" key="2">
    <source>
        <dbReference type="EMBL" id="MFC0544465.1"/>
    </source>
</evidence>
<feature type="compositionally biased region" description="Acidic residues" evidence="1">
    <location>
        <begin position="459"/>
        <end position="477"/>
    </location>
</feature>
<evidence type="ECO:0000313" key="3">
    <source>
        <dbReference type="Proteomes" id="UP001589810"/>
    </source>
</evidence>
<name>A0ABV6MVW5_9PSEU</name>
<reference evidence="2 3" key="1">
    <citation type="submission" date="2024-09" db="EMBL/GenBank/DDBJ databases">
        <authorList>
            <person name="Sun Q."/>
            <person name="Mori K."/>
        </authorList>
    </citation>
    <scope>NUCLEOTIDE SEQUENCE [LARGE SCALE GENOMIC DNA]</scope>
    <source>
        <strain evidence="2 3">TBRC 1432</strain>
    </source>
</reference>
<accession>A0ABV6MVW5</accession>
<dbReference type="EMBL" id="JBHLUD010000007">
    <property type="protein sequence ID" value="MFC0544465.1"/>
    <property type="molecule type" value="Genomic_DNA"/>
</dbReference>
<proteinExistence type="predicted"/>
<sequence>MRQCDGVPISDGPDAGGEVIEFDCRQVGSALVVCSPNGASKAARVLANALPGDPDRTVVVADFPPDSGPEVWTALVAALRKRGPIRLAVSRAGSGDLGSPAQWLSDQLKVEVVAPDGVLLPVPGGSAFVIDSHGAGCWYRFRPGHPPDPMGSRFPTPEWEPMTPGKPWASGRAGVAEPIPAGLWMHAMPSVTEGPSREHARPVFALPCRPEVLTIVLGGPEERPVPPEEIRALLTALPMPARTKVRIAPYGVAPLGTAYAAEPIGQIIADLVGERIAVYSGLPVLGADGIDVVAYDAAGQPSWRPFTTELGYWPRTTPNAMPPSVIDHRPPVGGLVALRPGVYELAEGAVVELVDSGLWIRDPAEPPANSPVRTLPMDPLWARITVGVPGMPTSPELFAAATDLYSRLDPDTQRAVRFVFSDASQLVEDKPAVPAPAPRPLAVVASAKTVPPAIEDTDVEMPPVVDDEPEFDEDDDFEHGKHSDDGPTAIVPQHLVQSAVPREEPAETTEVIEEHFDDDEPFDEVDPDVNLGAPEPVAEREPEPEPEPIWHLRSTQAERDWVRHTLGEKYEGHAAAVLRLIATQPGLRTPEDATLEAVVTDLVAAYMYLHTSEEMINSALRSGEPGPLMPLIRCVVSGLRRMPPFEGAVLCYGKETLDIGDVFTEKAFLNTASKLDAELPGPVEYVVWSVNGRKVDGIGNAVDRVVFLPDTRFRVVYASKTRLLLVEDDVAEQSLGRLERAVADRESMSTVDYPGVESLEWPLGFGA</sequence>
<evidence type="ECO:0000256" key="1">
    <source>
        <dbReference type="SAM" id="MobiDB-lite"/>
    </source>
</evidence>
<organism evidence="2 3">
    <name type="scientific">Kutzneria chonburiensis</name>
    <dbReference type="NCBI Taxonomy" id="1483604"/>
    <lineage>
        <taxon>Bacteria</taxon>
        <taxon>Bacillati</taxon>
        <taxon>Actinomycetota</taxon>
        <taxon>Actinomycetes</taxon>
        <taxon>Pseudonocardiales</taxon>
        <taxon>Pseudonocardiaceae</taxon>
        <taxon>Kutzneria</taxon>
    </lineage>
</organism>
<comment type="caution">
    <text evidence="2">The sequence shown here is derived from an EMBL/GenBank/DDBJ whole genome shotgun (WGS) entry which is preliminary data.</text>
</comment>
<dbReference type="Gene3D" id="3.90.176.10">
    <property type="entry name" value="Toxin ADP-ribosyltransferase, Chain A, domain 1"/>
    <property type="match status" value="1"/>
</dbReference>
<feature type="compositionally biased region" description="Acidic residues" evidence="1">
    <location>
        <begin position="515"/>
        <end position="527"/>
    </location>
</feature>
<protein>
    <submittedName>
        <fullName evidence="2">Uncharacterized protein</fullName>
    </submittedName>
</protein>
<feature type="region of interest" description="Disordered" evidence="1">
    <location>
        <begin position="515"/>
        <end position="549"/>
    </location>
</feature>
<feature type="region of interest" description="Disordered" evidence="1">
    <location>
        <begin position="459"/>
        <end position="489"/>
    </location>
</feature>
<dbReference type="RefSeq" id="WP_273935954.1">
    <property type="nucleotide sequence ID" value="NZ_CP097263.1"/>
</dbReference>